<sequence length="252" mass="27487">MSIATIDVSAAARAEERKALLASLLRRKAEAQETRHPLSRGQKALWFLHQSAPKSPAYNVAFAARVRDTVDVAALARAAQALVDRHPQLRSTFESVDGEPVQIVRGHQDAAFAAIDAGGLDEPALAARVQAEVDRPFDLRTGPLFRLTLFTAAPDDHVLLLVAHHVVYDAWSLWLNLDELGRLYAAEAGGARSLPASERRTYDAFVAAQEALLASPEGEAQWEFWKTRLDVTAPPLELPLDRPRPPARGLGG</sequence>
<organism evidence="2 3">
    <name type="scientific">Methylopila musalis</name>
    <dbReference type="NCBI Taxonomy" id="1134781"/>
    <lineage>
        <taxon>Bacteria</taxon>
        <taxon>Pseudomonadati</taxon>
        <taxon>Pseudomonadota</taxon>
        <taxon>Alphaproteobacteria</taxon>
        <taxon>Hyphomicrobiales</taxon>
        <taxon>Methylopilaceae</taxon>
        <taxon>Methylopila</taxon>
    </lineage>
</organism>
<reference evidence="3" key="1">
    <citation type="journal article" date="2019" name="Int. J. Syst. Evol. Microbiol.">
        <title>The Global Catalogue of Microorganisms (GCM) 10K type strain sequencing project: providing services to taxonomists for standard genome sequencing and annotation.</title>
        <authorList>
            <consortium name="The Broad Institute Genomics Platform"/>
            <consortium name="The Broad Institute Genome Sequencing Center for Infectious Disease"/>
            <person name="Wu L."/>
            <person name="Ma J."/>
        </authorList>
    </citation>
    <scope>NUCLEOTIDE SEQUENCE [LARGE SCALE GENOMIC DNA]</scope>
    <source>
        <strain evidence="3">CCUG 61696</strain>
    </source>
</reference>
<dbReference type="InterPro" id="IPR023213">
    <property type="entry name" value="CAT-like_dom_sf"/>
</dbReference>
<protein>
    <submittedName>
        <fullName evidence="2">Condensation domain-containing protein</fullName>
    </submittedName>
</protein>
<dbReference type="Pfam" id="PF00668">
    <property type="entry name" value="Condensation"/>
    <property type="match status" value="1"/>
</dbReference>
<accession>A0ABW3ZCC6</accession>
<evidence type="ECO:0000259" key="1">
    <source>
        <dbReference type="Pfam" id="PF00668"/>
    </source>
</evidence>
<dbReference type="SUPFAM" id="SSF52777">
    <property type="entry name" value="CoA-dependent acyltransferases"/>
    <property type="match status" value="1"/>
</dbReference>
<dbReference type="Proteomes" id="UP001597171">
    <property type="component" value="Unassembled WGS sequence"/>
</dbReference>
<dbReference type="PANTHER" id="PTHR45527:SF1">
    <property type="entry name" value="FATTY ACID SYNTHASE"/>
    <property type="match status" value="1"/>
</dbReference>
<gene>
    <name evidence="2" type="ORF">ACFQ4O_17230</name>
</gene>
<keyword evidence="3" id="KW-1185">Reference proteome</keyword>
<evidence type="ECO:0000313" key="2">
    <source>
        <dbReference type="EMBL" id="MFD1333750.1"/>
    </source>
</evidence>
<dbReference type="PANTHER" id="PTHR45527">
    <property type="entry name" value="NONRIBOSOMAL PEPTIDE SYNTHETASE"/>
    <property type="match status" value="1"/>
</dbReference>
<evidence type="ECO:0000313" key="3">
    <source>
        <dbReference type="Proteomes" id="UP001597171"/>
    </source>
</evidence>
<dbReference type="EMBL" id="JBHTMX010000324">
    <property type="protein sequence ID" value="MFD1333750.1"/>
    <property type="molecule type" value="Genomic_DNA"/>
</dbReference>
<name>A0ABW3ZCC6_9HYPH</name>
<feature type="domain" description="Condensation" evidence="1">
    <location>
        <begin position="33"/>
        <end position="248"/>
    </location>
</feature>
<feature type="non-terminal residue" evidence="2">
    <location>
        <position position="252"/>
    </location>
</feature>
<proteinExistence type="predicted"/>
<dbReference type="Gene3D" id="3.30.559.30">
    <property type="entry name" value="Nonribosomal peptide synthetase, condensation domain"/>
    <property type="match status" value="1"/>
</dbReference>
<comment type="caution">
    <text evidence="2">The sequence shown here is derived from an EMBL/GenBank/DDBJ whole genome shotgun (WGS) entry which is preliminary data.</text>
</comment>
<dbReference type="InterPro" id="IPR001242">
    <property type="entry name" value="Condensation_dom"/>
</dbReference>
<dbReference type="Gene3D" id="3.30.559.10">
    <property type="entry name" value="Chloramphenicol acetyltransferase-like domain"/>
    <property type="match status" value="1"/>
</dbReference>
<dbReference type="RefSeq" id="WP_378777571.1">
    <property type="nucleotide sequence ID" value="NZ_JBHTMX010000324.1"/>
</dbReference>